<evidence type="ECO:0000256" key="6">
    <source>
        <dbReference type="SAM" id="Phobius"/>
    </source>
</evidence>
<feature type="transmembrane region" description="Helical" evidence="6">
    <location>
        <begin position="89"/>
        <end position="110"/>
    </location>
</feature>
<dbReference type="AlphaFoldDB" id="A0A4Y9Z1Y0"/>
<feature type="transmembrane region" description="Helical" evidence="6">
    <location>
        <begin position="33"/>
        <end position="52"/>
    </location>
</feature>
<dbReference type="PANTHER" id="PTHR31465:SF1">
    <property type="entry name" value="PROTEIN RTA1-RELATED"/>
    <property type="match status" value="1"/>
</dbReference>
<feature type="region of interest" description="Disordered" evidence="5">
    <location>
        <begin position="692"/>
        <end position="729"/>
    </location>
</feature>
<keyword evidence="2 6" id="KW-0812">Transmembrane</keyword>
<feature type="transmembrane region" description="Helical" evidence="6">
    <location>
        <begin position="167"/>
        <end position="191"/>
    </location>
</feature>
<evidence type="ECO:0000313" key="7">
    <source>
        <dbReference type="EMBL" id="TFY68614.1"/>
    </source>
</evidence>
<feature type="transmembrane region" description="Helical" evidence="6">
    <location>
        <begin position="212"/>
        <end position="231"/>
    </location>
</feature>
<organism evidence="7 8">
    <name type="scientific">Dentipellis fragilis</name>
    <dbReference type="NCBI Taxonomy" id="205917"/>
    <lineage>
        <taxon>Eukaryota</taxon>
        <taxon>Fungi</taxon>
        <taxon>Dikarya</taxon>
        <taxon>Basidiomycota</taxon>
        <taxon>Agaricomycotina</taxon>
        <taxon>Agaricomycetes</taxon>
        <taxon>Russulales</taxon>
        <taxon>Hericiaceae</taxon>
        <taxon>Dentipellis</taxon>
    </lineage>
</organism>
<keyword evidence="8" id="KW-1185">Reference proteome</keyword>
<feature type="compositionally biased region" description="Basic and acidic residues" evidence="5">
    <location>
        <begin position="699"/>
        <end position="716"/>
    </location>
</feature>
<feature type="transmembrane region" description="Helical" evidence="6">
    <location>
        <begin position="131"/>
        <end position="155"/>
    </location>
</feature>
<evidence type="ECO:0000313" key="8">
    <source>
        <dbReference type="Proteomes" id="UP000298327"/>
    </source>
</evidence>
<accession>A0A4Y9Z1Y0</accession>
<feature type="compositionally biased region" description="Polar residues" evidence="5">
    <location>
        <begin position="717"/>
        <end position="729"/>
    </location>
</feature>
<keyword evidence="3 6" id="KW-1133">Transmembrane helix</keyword>
<feature type="transmembrane region" description="Helical" evidence="6">
    <location>
        <begin position="467"/>
        <end position="486"/>
    </location>
</feature>
<dbReference type="STRING" id="205917.A0A4Y9Z1Y0"/>
<name>A0A4Y9Z1Y0_9AGAM</name>
<reference evidence="7 8" key="1">
    <citation type="submission" date="2019-02" db="EMBL/GenBank/DDBJ databases">
        <title>Genome sequencing of the rare red list fungi Dentipellis fragilis.</title>
        <authorList>
            <person name="Buettner E."/>
            <person name="Kellner H."/>
        </authorList>
    </citation>
    <scope>NUCLEOTIDE SEQUENCE [LARGE SCALE GENOMIC DNA]</scope>
    <source>
        <strain evidence="7 8">DSM 105465</strain>
    </source>
</reference>
<dbReference type="InterPro" id="IPR007568">
    <property type="entry name" value="RTA1"/>
</dbReference>
<evidence type="ECO:0000256" key="1">
    <source>
        <dbReference type="ARBA" id="ARBA00004141"/>
    </source>
</evidence>
<evidence type="ECO:0000256" key="3">
    <source>
        <dbReference type="ARBA" id="ARBA00022989"/>
    </source>
</evidence>
<feature type="transmembrane region" description="Helical" evidence="6">
    <location>
        <begin position="576"/>
        <end position="602"/>
    </location>
</feature>
<evidence type="ECO:0008006" key="9">
    <source>
        <dbReference type="Google" id="ProtNLM"/>
    </source>
</evidence>
<evidence type="ECO:0000256" key="5">
    <source>
        <dbReference type="SAM" id="MobiDB-lite"/>
    </source>
</evidence>
<dbReference type="Proteomes" id="UP000298327">
    <property type="component" value="Unassembled WGS sequence"/>
</dbReference>
<feature type="transmembrane region" description="Helical" evidence="6">
    <location>
        <begin position="251"/>
        <end position="271"/>
    </location>
</feature>
<evidence type="ECO:0000256" key="2">
    <source>
        <dbReference type="ARBA" id="ARBA00022692"/>
    </source>
</evidence>
<dbReference type="EMBL" id="SEOQ01000157">
    <property type="protein sequence ID" value="TFY68614.1"/>
    <property type="molecule type" value="Genomic_DNA"/>
</dbReference>
<gene>
    <name evidence="7" type="ORF">EVG20_g3479</name>
</gene>
<dbReference type="OrthoDB" id="3358017at2759"/>
<protein>
    <recommendedName>
        <fullName evidence="9">RTA1-domain-containing protein</fullName>
    </recommendedName>
</protein>
<dbReference type="GO" id="GO:0016020">
    <property type="term" value="C:membrane"/>
    <property type="evidence" value="ECO:0007669"/>
    <property type="project" value="UniProtKB-SubCell"/>
</dbReference>
<proteinExistence type="predicted"/>
<feature type="transmembrane region" description="Helical" evidence="6">
    <location>
        <begin position="622"/>
        <end position="642"/>
    </location>
</feature>
<evidence type="ECO:0000256" key="4">
    <source>
        <dbReference type="ARBA" id="ARBA00023136"/>
    </source>
</evidence>
<feature type="transmembrane region" description="Helical" evidence="6">
    <location>
        <begin position="532"/>
        <end position="556"/>
    </location>
</feature>
<feature type="transmembrane region" description="Helical" evidence="6">
    <location>
        <begin position="498"/>
        <end position="520"/>
    </location>
</feature>
<comment type="subcellular location">
    <subcellularLocation>
        <location evidence="1">Membrane</location>
        <topology evidence="1">Multi-pass membrane protein</topology>
    </subcellularLocation>
</comment>
<dbReference type="Pfam" id="PF04479">
    <property type="entry name" value="RTA1"/>
    <property type="match status" value="2"/>
</dbReference>
<comment type="caution">
    <text evidence="7">The sequence shown here is derived from an EMBL/GenBank/DDBJ whole genome shotgun (WGS) entry which is preliminary data.</text>
</comment>
<feature type="transmembrane region" description="Helical" evidence="6">
    <location>
        <begin position="662"/>
        <end position="680"/>
    </location>
</feature>
<keyword evidence="4 6" id="KW-0472">Membrane</keyword>
<sequence>MLLATPSQAFDKPPHVADPFADPKNDPWNPLRYIASNALTGTAVELIFWTAVAHAVCLWKWRAWWMLCLILGEFNGPCTNILTPRAGTLPEYLCIILSPCAFIAADYIILGRLVRYLHCEKHLRLVSPKHIMPFFLSSDITTFLIQAAGGGISLGNGANSAQNGGHIFLAGLVLQLASFLIYTAIFTTFIYRVHKFEPTVWVKDAGMRWYNDWRALAGALGLSCVGLIIRSCYRVAEMSEGFLGPLSTTEGYFYGLDTLPLFIAIVIYIPFWPGRFIRASSQPGLADEEKTKHDANANSDASNRLGSEEFAAFTEIHGCGSDLSRLPVMAGSFIGVRHAQPPHMDLVIERKKCRGFGRRGQIALNTERVAWQSQAGTVAHSSHAPLILSSLFYHHAGIGSLCRQHVILFGATTVMAFGIDKRSFSHLVAVLLATVLVASARPTSDNPPHEADPFADPRNDPYNPLRYIASNTLTLIAFELISWTAIFQGACMWKWRTWWMTTLVVGELTFSFGIACRWGLHKSPDSRGWYIAEYLFVILSPCAFIAADYIILGRLAAGGGVATGTSVQSATTGTHIFLAGLVIQLVSFLVYTAILLSFLYNVRKFEPEIWKKDAGKRWFSDWRALAGALVVSCIGIIIRSIYRTAEMSQGFRGALATNEALFYGLDTLPLFLAVVIYLPFWPGRFIQMPAEPQPEAVDDEQKPPETARSSSGEEKQASTGQNAIAVEST</sequence>
<dbReference type="PANTHER" id="PTHR31465">
    <property type="entry name" value="PROTEIN RTA1-RELATED"/>
    <property type="match status" value="1"/>
</dbReference>